<comment type="caution">
    <text evidence="1">The sequence shown here is derived from an EMBL/GenBank/DDBJ whole genome shotgun (WGS) entry which is preliminary data.</text>
</comment>
<name>A0A0B8R0B1_LACLL</name>
<protein>
    <submittedName>
        <fullName evidence="1">RecA-superfamily ATPases implicated in signal transduction</fullName>
    </submittedName>
</protein>
<accession>A0A0B8R0B1</accession>
<evidence type="ECO:0000313" key="2">
    <source>
        <dbReference type="Proteomes" id="UP000031847"/>
    </source>
</evidence>
<sequence length="161" mass="17916">MMGQELNFEEIMNSLIEEAESVSTSLTVEDKAKITKAGANAFARGLEKVTKDKHYRIRKTGKNPHLADSILVQNTNIDGIKDGNSTVGWDYTKSRVGHLIENGTRFPMYSKKGTKYRKGGQVAITSDPFVSTYRDSMEAQVAMFSAEEEVFSEILKKKGAE</sequence>
<organism evidence="1 2">
    <name type="scientific">Lactococcus lactis subsp. lactis</name>
    <name type="common">Streptococcus lactis</name>
    <dbReference type="NCBI Taxonomy" id="1360"/>
    <lineage>
        <taxon>Bacteria</taxon>
        <taxon>Bacillati</taxon>
        <taxon>Bacillota</taxon>
        <taxon>Bacilli</taxon>
        <taxon>Lactobacillales</taxon>
        <taxon>Streptococcaceae</taxon>
        <taxon>Lactococcus</taxon>
    </lineage>
</organism>
<dbReference type="Pfam" id="PF04883">
    <property type="entry name" value="HK97-gp10_like"/>
    <property type="match status" value="1"/>
</dbReference>
<dbReference type="AlphaFoldDB" id="A0A0B8R0B1"/>
<gene>
    <name evidence="1" type="ORF">JCM5805K_1768</name>
</gene>
<evidence type="ECO:0000313" key="1">
    <source>
        <dbReference type="EMBL" id="GAM80653.1"/>
    </source>
</evidence>
<dbReference type="Proteomes" id="UP000031847">
    <property type="component" value="Unassembled WGS sequence"/>
</dbReference>
<dbReference type="InterPro" id="IPR010064">
    <property type="entry name" value="HK97-gp10_tail"/>
</dbReference>
<dbReference type="EMBL" id="BBSI01000026">
    <property type="protein sequence ID" value="GAM80653.1"/>
    <property type="molecule type" value="Genomic_DNA"/>
</dbReference>
<proteinExistence type="predicted"/>
<reference evidence="1 2" key="1">
    <citation type="submission" date="2015-01" db="EMBL/GenBank/DDBJ databases">
        <title>Lactococcus lactis subsp.lactis JCM 5805 whole genome shotgun sequence.</title>
        <authorList>
            <person name="Fujii T."/>
            <person name="Tomita Y."/>
            <person name="Ikushima S."/>
            <person name="Fujiwara D."/>
        </authorList>
    </citation>
    <scope>NUCLEOTIDE SEQUENCE [LARGE SCALE GENOMIC DNA]</scope>
    <source>
        <strain evidence="1 2">JCM 5805</strain>
    </source>
</reference>